<evidence type="ECO:0000313" key="1">
    <source>
        <dbReference type="EMBL" id="KAF7425620.1"/>
    </source>
</evidence>
<dbReference type="Proteomes" id="UP000600918">
    <property type="component" value="Unassembled WGS sequence"/>
</dbReference>
<comment type="caution">
    <text evidence="1">The sequence shown here is derived from an EMBL/GenBank/DDBJ whole genome shotgun (WGS) entry which is preliminary data.</text>
</comment>
<dbReference type="EMBL" id="JACSDY010000006">
    <property type="protein sequence ID" value="KAF7425620.1"/>
    <property type="molecule type" value="Genomic_DNA"/>
</dbReference>
<sequence>MQPVRWNLRYAGHVTSVNHLQEKSSRKHPNSSPSIRRSELYRTFEKMSGLENDEYGAKVIDGLHVFSSHDLQFTCYKDKKYIKKDDSRKFVEGSIDFNRMAYGRNAYSFVDDSTVRVVASEKPTDEQPSNFGLAPFVGIGMHNPLKLMVALTLRT</sequence>
<dbReference type="AlphaFoldDB" id="A0A834UAE3"/>
<evidence type="ECO:0000313" key="2">
    <source>
        <dbReference type="Proteomes" id="UP000600918"/>
    </source>
</evidence>
<accession>A0A834UAE3</accession>
<reference evidence="1" key="1">
    <citation type="journal article" date="2020" name="G3 (Bethesda)">
        <title>High-Quality Assemblies for Three Invasive Social Wasps from the &lt;i&gt;Vespula&lt;/i&gt; Genus.</title>
        <authorList>
            <person name="Harrop T.W.R."/>
            <person name="Guhlin J."/>
            <person name="McLaughlin G.M."/>
            <person name="Permina E."/>
            <person name="Stockwell P."/>
            <person name="Gilligan J."/>
            <person name="Le Lec M.F."/>
            <person name="Gruber M.A.M."/>
            <person name="Quinn O."/>
            <person name="Lovegrove M."/>
            <person name="Duncan E.J."/>
            <person name="Remnant E.J."/>
            <person name="Van Eeckhoven J."/>
            <person name="Graham B."/>
            <person name="Knapp R.A."/>
            <person name="Langford K.W."/>
            <person name="Kronenberg Z."/>
            <person name="Press M.O."/>
            <person name="Eacker S.M."/>
            <person name="Wilson-Rankin E.E."/>
            <person name="Purcell J."/>
            <person name="Lester P.J."/>
            <person name="Dearden P.K."/>
        </authorList>
    </citation>
    <scope>NUCLEOTIDE SEQUENCE</scope>
    <source>
        <strain evidence="1">Volc-1</strain>
    </source>
</reference>
<gene>
    <name evidence="1" type="ORF">H0235_008058</name>
</gene>
<name>A0A834UAE3_VESPE</name>
<protein>
    <submittedName>
        <fullName evidence="1">Uncharacterized protein</fullName>
    </submittedName>
</protein>
<proteinExistence type="predicted"/>
<organism evidence="1 2">
    <name type="scientific">Vespula pensylvanica</name>
    <name type="common">Western yellow jacket</name>
    <name type="synonym">Wasp</name>
    <dbReference type="NCBI Taxonomy" id="30213"/>
    <lineage>
        <taxon>Eukaryota</taxon>
        <taxon>Metazoa</taxon>
        <taxon>Ecdysozoa</taxon>
        <taxon>Arthropoda</taxon>
        <taxon>Hexapoda</taxon>
        <taxon>Insecta</taxon>
        <taxon>Pterygota</taxon>
        <taxon>Neoptera</taxon>
        <taxon>Endopterygota</taxon>
        <taxon>Hymenoptera</taxon>
        <taxon>Apocrita</taxon>
        <taxon>Aculeata</taxon>
        <taxon>Vespoidea</taxon>
        <taxon>Vespidae</taxon>
        <taxon>Vespinae</taxon>
        <taxon>Vespula</taxon>
    </lineage>
</organism>
<keyword evidence="2" id="KW-1185">Reference proteome</keyword>